<reference evidence="1" key="1">
    <citation type="journal article" date="2023" name="Mol. Phylogenet. Evol.">
        <title>Genome-scale phylogeny and comparative genomics of the fungal order Sordariales.</title>
        <authorList>
            <person name="Hensen N."/>
            <person name="Bonometti L."/>
            <person name="Westerberg I."/>
            <person name="Brannstrom I.O."/>
            <person name="Guillou S."/>
            <person name="Cros-Aarteil S."/>
            <person name="Calhoun S."/>
            <person name="Haridas S."/>
            <person name="Kuo A."/>
            <person name="Mondo S."/>
            <person name="Pangilinan J."/>
            <person name="Riley R."/>
            <person name="LaButti K."/>
            <person name="Andreopoulos B."/>
            <person name="Lipzen A."/>
            <person name="Chen C."/>
            <person name="Yan M."/>
            <person name="Daum C."/>
            <person name="Ng V."/>
            <person name="Clum A."/>
            <person name="Steindorff A."/>
            <person name="Ohm R.A."/>
            <person name="Martin F."/>
            <person name="Silar P."/>
            <person name="Natvig D.O."/>
            <person name="Lalanne C."/>
            <person name="Gautier V."/>
            <person name="Ament-Velasquez S.L."/>
            <person name="Kruys A."/>
            <person name="Hutchinson M.I."/>
            <person name="Powell A.J."/>
            <person name="Barry K."/>
            <person name="Miller A.N."/>
            <person name="Grigoriev I.V."/>
            <person name="Debuchy R."/>
            <person name="Gladieux P."/>
            <person name="Hiltunen Thoren M."/>
            <person name="Johannesson H."/>
        </authorList>
    </citation>
    <scope>NUCLEOTIDE SEQUENCE</scope>
    <source>
        <strain evidence="1">CBS 990.96</strain>
    </source>
</reference>
<keyword evidence="2" id="KW-1185">Reference proteome</keyword>
<dbReference type="InterPro" id="IPR034660">
    <property type="entry name" value="DinB/YfiT-like"/>
</dbReference>
<evidence type="ECO:0000313" key="1">
    <source>
        <dbReference type="EMBL" id="KAK4224105.1"/>
    </source>
</evidence>
<dbReference type="EMBL" id="MU865404">
    <property type="protein sequence ID" value="KAK4224105.1"/>
    <property type="molecule type" value="Genomic_DNA"/>
</dbReference>
<dbReference type="PANTHER" id="PTHR36922">
    <property type="entry name" value="BLL2446 PROTEIN"/>
    <property type="match status" value="1"/>
</dbReference>
<dbReference type="InterPro" id="IPR018531">
    <property type="entry name" value="DUF1993"/>
</dbReference>
<dbReference type="AlphaFoldDB" id="A0AAN7GWP5"/>
<reference evidence="1" key="2">
    <citation type="submission" date="2023-05" db="EMBL/GenBank/DDBJ databases">
        <authorList>
            <consortium name="Lawrence Berkeley National Laboratory"/>
            <person name="Steindorff A."/>
            <person name="Hensen N."/>
            <person name="Bonometti L."/>
            <person name="Westerberg I."/>
            <person name="Brannstrom I.O."/>
            <person name="Guillou S."/>
            <person name="Cros-Aarteil S."/>
            <person name="Calhoun S."/>
            <person name="Haridas S."/>
            <person name="Kuo A."/>
            <person name="Mondo S."/>
            <person name="Pangilinan J."/>
            <person name="Riley R."/>
            <person name="Labutti K."/>
            <person name="Andreopoulos B."/>
            <person name="Lipzen A."/>
            <person name="Chen C."/>
            <person name="Yanf M."/>
            <person name="Daum C."/>
            <person name="Ng V."/>
            <person name="Clum A."/>
            <person name="Ohm R."/>
            <person name="Martin F."/>
            <person name="Silar P."/>
            <person name="Natvig D."/>
            <person name="Lalanne C."/>
            <person name="Gautier V."/>
            <person name="Ament-Velasquez S.L."/>
            <person name="Kruys A."/>
            <person name="Hutchinson M.I."/>
            <person name="Powell A.J."/>
            <person name="Barry K."/>
            <person name="Miller A.N."/>
            <person name="Grigoriev I.V."/>
            <person name="Debuchy R."/>
            <person name="Gladieux P."/>
            <person name="Thoren M.H."/>
            <person name="Johannesson H."/>
        </authorList>
    </citation>
    <scope>NUCLEOTIDE SEQUENCE</scope>
    <source>
        <strain evidence="1">CBS 990.96</strain>
    </source>
</reference>
<evidence type="ECO:0008006" key="3">
    <source>
        <dbReference type="Google" id="ProtNLM"/>
    </source>
</evidence>
<dbReference type="Gene3D" id="1.20.120.450">
    <property type="entry name" value="dinb family like domain"/>
    <property type="match status" value="1"/>
</dbReference>
<evidence type="ECO:0000313" key="2">
    <source>
        <dbReference type="Proteomes" id="UP001301958"/>
    </source>
</evidence>
<protein>
    <recommendedName>
        <fullName evidence="3">DUF1993 domain-containing protein</fullName>
    </recommendedName>
</protein>
<sequence length="197" mass="21843">MSSTPSIPLEAVAGIATSQSHKILLSLHNILTKALPHPDSSTFTTSRIHPEMHPLSFQVQILHKFAKALITPTQPGANKWAGVHEVPPTQDLPELIELIEGIKKEVENVSQKEIITTVEGPHFVKSGEDRPSFTFTSEGFVLDFVLPNMYFHLNTAYAILRNKGVDVGKWDYLAPFSGPYLDKAFTPDTTGANYEYK</sequence>
<dbReference type="SUPFAM" id="SSF109854">
    <property type="entry name" value="DinB/YfiT-like putative metalloenzymes"/>
    <property type="match status" value="1"/>
</dbReference>
<gene>
    <name evidence="1" type="ORF">QBC38DRAFT_486288</name>
</gene>
<organism evidence="1 2">
    <name type="scientific">Podospora fimiseda</name>
    <dbReference type="NCBI Taxonomy" id="252190"/>
    <lineage>
        <taxon>Eukaryota</taxon>
        <taxon>Fungi</taxon>
        <taxon>Dikarya</taxon>
        <taxon>Ascomycota</taxon>
        <taxon>Pezizomycotina</taxon>
        <taxon>Sordariomycetes</taxon>
        <taxon>Sordariomycetidae</taxon>
        <taxon>Sordariales</taxon>
        <taxon>Podosporaceae</taxon>
        <taxon>Podospora</taxon>
    </lineage>
</organism>
<dbReference type="Proteomes" id="UP001301958">
    <property type="component" value="Unassembled WGS sequence"/>
</dbReference>
<dbReference type="PANTHER" id="PTHR36922:SF1">
    <property type="entry name" value="DUF1993 DOMAIN-CONTAINING PROTEIN"/>
    <property type="match status" value="1"/>
</dbReference>
<proteinExistence type="predicted"/>
<accession>A0AAN7GWP5</accession>
<comment type="caution">
    <text evidence="1">The sequence shown here is derived from an EMBL/GenBank/DDBJ whole genome shotgun (WGS) entry which is preliminary data.</text>
</comment>
<dbReference type="Pfam" id="PF09351">
    <property type="entry name" value="DUF1993"/>
    <property type="match status" value="1"/>
</dbReference>
<name>A0AAN7GWP5_9PEZI</name>